<evidence type="ECO:0000313" key="1">
    <source>
        <dbReference type="EMBL" id="SCY45250.1"/>
    </source>
</evidence>
<dbReference type="EMBL" id="FMUS01000008">
    <property type="protein sequence ID" value="SCY45250.1"/>
    <property type="molecule type" value="Genomic_DNA"/>
</dbReference>
<organism evidence="1 2">
    <name type="scientific">Alkaliphilus peptidifermentans DSM 18978</name>
    <dbReference type="NCBI Taxonomy" id="1120976"/>
    <lineage>
        <taxon>Bacteria</taxon>
        <taxon>Bacillati</taxon>
        <taxon>Bacillota</taxon>
        <taxon>Clostridia</taxon>
        <taxon>Peptostreptococcales</taxon>
        <taxon>Natronincolaceae</taxon>
        <taxon>Alkaliphilus</taxon>
    </lineage>
</organism>
<dbReference type="AlphaFoldDB" id="A0A1G5G256"/>
<proteinExistence type="predicted"/>
<evidence type="ECO:0000313" key="2">
    <source>
        <dbReference type="Proteomes" id="UP000198636"/>
    </source>
</evidence>
<dbReference type="Proteomes" id="UP000198636">
    <property type="component" value="Unassembled WGS sequence"/>
</dbReference>
<sequence>MDRLIYSSTAVEYIRFNNQNIQNTIVNKNKIPMRKLQKNGASCLIQEKRDHQKE</sequence>
<gene>
    <name evidence="1" type="ORF">SAMN03080606_01569</name>
</gene>
<protein>
    <submittedName>
        <fullName evidence="1">Uncharacterized protein</fullName>
    </submittedName>
</protein>
<dbReference type="STRING" id="1120976.SAMN03080606_01569"/>
<dbReference type="RefSeq" id="WP_176758911.1">
    <property type="nucleotide sequence ID" value="NZ_FMUS01000008.1"/>
</dbReference>
<keyword evidence="2" id="KW-1185">Reference proteome</keyword>
<reference evidence="1 2" key="1">
    <citation type="submission" date="2016-10" db="EMBL/GenBank/DDBJ databases">
        <authorList>
            <person name="de Groot N.N."/>
        </authorList>
    </citation>
    <scope>NUCLEOTIDE SEQUENCE [LARGE SCALE GENOMIC DNA]</scope>
    <source>
        <strain evidence="1 2">DSM 18978</strain>
    </source>
</reference>
<name>A0A1G5G256_9FIRM</name>
<accession>A0A1G5G256</accession>